<keyword evidence="2" id="KW-1133">Transmembrane helix</keyword>
<dbReference type="VEuPathDB" id="FungiDB:LELG_01420"/>
<dbReference type="PANTHER" id="PTHR38402">
    <property type="entry name" value="MITOCHONDRIAL OUTER MEMBRANE PROTEIN OM14"/>
    <property type="match status" value="1"/>
</dbReference>
<dbReference type="STRING" id="379508.A5DVN4"/>
<organism evidence="4 5">
    <name type="scientific">Lodderomyces elongisporus (strain ATCC 11503 / CBS 2605 / JCM 1781 / NBRC 1676 / NRRL YB-4239)</name>
    <name type="common">Yeast</name>
    <name type="synonym">Saccharomyces elongisporus</name>
    <dbReference type="NCBI Taxonomy" id="379508"/>
    <lineage>
        <taxon>Eukaryota</taxon>
        <taxon>Fungi</taxon>
        <taxon>Dikarya</taxon>
        <taxon>Ascomycota</taxon>
        <taxon>Saccharomycotina</taxon>
        <taxon>Pichiomycetes</taxon>
        <taxon>Debaryomycetaceae</taxon>
        <taxon>Candida/Lodderomyces clade</taxon>
        <taxon>Lodderomyces</taxon>
    </lineage>
</organism>
<dbReference type="GO" id="GO:0006626">
    <property type="term" value="P:protein targeting to mitochondrion"/>
    <property type="evidence" value="ECO:0007669"/>
    <property type="project" value="TreeGrafter"/>
</dbReference>
<protein>
    <recommendedName>
        <fullName evidence="3">Mitochondrial outer membrane protein OM14 C-terminal domain-containing protein</fullName>
    </recommendedName>
</protein>
<dbReference type="InterPro" id="IPR039454">
    <property type="entry name" value="OM14"/>
</dbReference>
<dbReference type="InParanoid" id="A5DVN4"/>
<dbReference type="Gene3D" id="1.20.120.20">
    <property type="entry name" value="Apolipoprotein"/>
    <property type="match status" value="1"/>
</dbReference>
<dbReference type="AlphaFoldDB" id="A5DVN4"/>
<dbReference type="HOGENOM" id="CLU_1366067_0_0_1"/>
<accession>A5DVN4</accession>
<dbReference type="SUPFAM" id="SSF58113">
    <property type="entry name" value="Apolipoprotein A-I"/>
    <property type="match status" value="1"/>
</dbReference>
<keyword evidence="2" id="KW-0472">Membrane</keyword>
<evidence type="ECO:0000259" key="3">
    <source>
        <dbReference type="Pfam" id="PF17304"/>
    </source>
</evidence>
<dbReference type="EMBL" id="CH981525">
    <property type="protein sequence ID" value="EDK43242.1"/>
    <property type="molecule type" value="Genomic_DNA"/>
</dbReference>
<keyword evidence="2" id="KW-0812">Transmembrane</keyword>
<feature type="transmembrane region" description="Helical" evidence="2">
    <location>
        <begin position="191"/>
        <end position="211"/>
    </location>
</feature>
<sequence>MTNSHNAPSNEQIKKDLKKDAENIEKKAEVELENAKEQGAAKAKDLKKQGSAKAQELKKQGEFEAEALKESGKELYEAASERGQQIYDDASKRGEEAFDAAKKEFNHLEKEGKNLWQQFWSWFQTKSSEAGKYVQQSASQIQKASGNAVSRVGIELQNPVVVAQLVVAAGGAAAGYLGYLERHRIRSDNNAVVGIHASIVTGLVLLDGFLFNKYYPQYDKKRTTVA</sequence>
<keyword evidence="5" id="KW-1185">Reference proteome</keyword>
<evidence type="ECO:0000256" key="2">
    <source>
        <dbReference type="SAM" id="Phobius"/>
    </source>
</evidence>
<feature type="region of interest" description="Disordered" evidence="1">
    <location>
        <begin position="32"/>
        <end position="58"/>
    </location>
</feature>
<evidence type="ECO:0000313" key="4">
    <source>
        <dbReference type="EMBL" id="EDK43242.1"/>
    </source>
</evidence>
<dbReference type="Pfam" id="PF17304">
    <property type="entry name" value="OM14_C"/>
    <property type="match status" value="1"/>
</dbReference>
<dbReference type="eggNOG" id="ENOG502S89U">
    <property type="taxonomic scope" value="Eukaryota"/>
</dbReference>
<name>A5DVN4_LODEL</name>
<evidence type="ECO:0000313" key="5">
    <source>
        <dbReference type="Proteomes" id="UP000001996"/>
    </source>
</evidence>
<dbReference type="InterPro" id="IPR039453">
    <property type="entry name" value="OM14_C"/>
</dbReference>
<dbReference type="GO" id="GO:1990593">
    <property type="term" value="F:nascent polypeptide-associated complex binding"/>
    <property type="evidence" value="ECO:0007669"/>
    <property type="project" value="InterPro"/>
</dbReference>
<feature type="transmembrane region" description="Helical" evidence="2">
    <location>
        <begin position="160"/>
        <end position="179"/>
    </location>
</feature>
<reference evidence="4 5" key="1">
    <citation type="journal article" date="2009" name="Nature">
        <title>Evolution of pathogenicity and sexual reproduction in eight Candida genomes.</title>
        <authorList>
            <person name="Butler G."/>
            <person name="Rasmussen M.D."/>
            <person name="Lin M.F."/>
            <person name="Santos M.A."/>
            <person name="Sakthikumar S."/>
            <person name="Munro C.A."/>
            <person name="Rheinbay E."/>
            <person name="Grabherr M."/>
            <person name="Forche A."/>
            <person name="Reedy J.L."/>
            <person name="Agrafioti I."/>
            <person name="Arnaud M.B."/>
            <person name="Bates S."/>
            <person name="Brown A.J."/>
            <person name="Brunke S."/>
            <person name="Costanzo M.C."/>
            <person name="Fitzpatrick D.A."/>
            <person name="de Groot P.W."/>
            <person name="Harris D."/>
            <person name="Hoyer L.L."/>
            <person name="Hube B."/>
            <person name="Klis F.M."/>
            <person name="Kodira C."/>
            <person name="Lennard N."/>
            <person name="Logue M.E."/>
            <person name="Martin R."/>
            <person name="Neiman A.M."/>
            <person name="Nikolaou E."/>
            <person name="Quail M.A."/>
            <person name="Quinn J."/>
            <person name="Santos M.C."/>
            <person name="Schmitzberger F.F."/>
            <person name="Sherlock G."/>
            <person name="Shah P."/>
            <person name="Silverstein K.A."/>
            <person name="Skrzypek M.S."/>
            <person name="Soll D."/>
            <person name="Staggs R."/>
            <person name="Stansfield I."/>
            <person name="Stumpf M.P."/>
            <person name="Sudbery P.E."/>
            <person name="Srikantha T."/>
            <person name="Zeng Q."/>
            <person name="Berman J."/>
            <person name="Berriman M."/>
            <person name="Heitman J."/>
            <person name="Gow N.A."/>
            <person name="Lorenz M.C."/>
            <person name="Birren B.W."/>
            <person name="Kellis M."/>
            <person name="Cuomo C.A."/>
        </authorList>
    </citation>
    <scope>NUCLEOTIDE SEQUENCE [LARGE SCALE GENOMIC DNA]</scope>
    <source>
        <strain evidence="5">ATCC 11503 / BCRC 21390 / CBS 2605 / JCM 1781 / NBRC 1676 / NRRL YB-4239</strain>
    </source>
</reference>
<dbReference type="GO" id="GO:0005741">
    <property type="term" value="C:mitochondrial outer membrane"/>
    <property type="evidence" value="ECO:0007669"/>
    <property type="project" value="InterPro"/>
</dbReference>
<dbReference type="PANTHER" id="PTHR38402:SF1">
    <property type="entry name" value="MITOCHONDRIAL OUTER MEMBRANE PROTEIN OM14"/>
    <property type="match status" value="1"/>
</dbReference>
<feature type="compositionally biased region" description="Polar residues" evidence="1">
    <location>
        <begin position="1"/>
        <end position="11"/>
    </location>
</feature>
<dbReference type="Proteomes" id="UP000001996">
    <property type="component" value="Unassembled WGS sequence"/>
</dbReference>
<dbReference type="RefSeq" id="XP_001526592.1">
    <property type="nucleotide sequence ID" value="XM_001526542.1"/>
</dbReference>
<feature type="region of interest" description="Disordered" evidence="1">
    <location>
        <begin position="1"/>
        <end position="20"/>
    </location>
</feature>
<proteinExistence type="predicted"/>
<dbReference type="KEGG" id="lel:PVL30_001388"/>
<evidence type="ECO:0000256" key="1">
    <source>
        <dbReference type="SAM" id="MobiDB-lite"/>
    </source>
</evidence>
<feature type="domain" description="Mitochondrial outer membrane protein OM14 C-terminal" evidence="3">
    <location>
        <begin position="155"/>
        <end position="221"/>
    </location>
</feature>
<dbReference type="OrthoDB" id="3980970at2759"/>
<dbReference type="GeneID" id="5234404"/>
<gene>
    <name evidence="4" type="ORF">LELG_01420</name>
</gene>